<organism evidence="4 5">
    <name type="scientific">Pyricularia grisea</name>
    <name type="common">Crabgrass-specific blast fungus</name>
    <name type="synonym">Magnaporthe grisea</name>
    <dbReference type="NCBI Taxonomy" id="148305"/>
    <lineage>
        <taxon>Eukaryota</taxon>
        <taxon>Fungi</taxon>
        <taxon>Dikarya</taxon>
        <taxon>Ascomycota</taxon>
        <taxon>Pezizomycotina</taxon>
        <taxon>Sordariomycetes</taxon>
        <taxon>Sordariomycetidae</taxon>
        <taxon>Magnaporthales</taxon>
        <taxon>Pyriculariaceae</taxon>
        <taxon>Pyricularia</taxon>
    </lineage>
</organism>
<dbReference type="CDD" id="cd03080">
    <property type="entry name" value="GST_N_Metaxin_like"/>
    <property type="match status" value="1"/>
</dbReference>
<evidence type="ECO:0000256" key="2">
    <source>
        <dbReference type="ARBA" id="ARBA00007409"/>
    </source>
</evidence>
<dbReference type="InterPro" id="IPR012336">
    <property type="entry name" value="Thioredoxin-like_fold"/>
</dbReference>
<feature type="domain" description="Thioredoxin-like fold" evidence="3">
    <location>
        <begin position="25"/>
        <end position="119"/>
    </location>
</feature>
<dbReference type="OrthoDB" id="5809458at2759"/>
<dbReference type="GO" id="GO:0005737">
    <property type="term" value="C:cytoplasm"/>
    <property type="evidence" value="ECO:0007669"/>
    <property type="project" value="TreeGrafter"/>
</dbReference>
<reference evidence="5" key="3">
    <citation type="submission" date="2025-08" db="UniProtKB">
        <authorList>
            <consortium name="RefSeq"/>
        </authorList>
    </citation>
    <scope>IDENTIFICATION</scope>
    <source>
        <strain evidence="5">NI907</strain>
    </source>
</reference>
<evidence type="ECO:0000313" key="4">
    <source>
        <dbReference type="Proteomes" id="UP000515153"/>
    </source>
</evidence>
<dbReference type="InterPro" id="IPR040079">
    <property type="entry name" value="Glutathione_S-Trfase"/>
</dbReference>
<evidence type="ECO:0000259" key="3">
    <source>
        <dbReference type="Pfam" id="PF17172"/>
    </source>
</evidence>
<keyword evidence="4" id="KW-1185">Reference proteome</keyword>
<dbReference type="RefSeq" id="XP_030977211.1">
    <property type="nucleotide sequence ID" value="XM_031132164.1"/>
</dbReference>
<dbReference type="PANTHER" id="PTHR12289">
    <property type="entry name" value="METAXIN RELATED"/>
    <property type="match status" value="1"/>
</dbReference>
<protein>
    <recommendedName>
        <fullName evidence="3">Thioredoxin-like fold domain-containing protein</fullName>
    </recommendedName>
</protein>
<dbReference type="AlphaFoldDB" id="A0A6P8AQL3"/>
<reference evidence="5" key="1">
    <citation type="journal article" date="2019" name="Mol. Biol. Evol.">
        <title>Blast fungal genomes show frequent chromosomal changes, gene gains and losses, and effector gene turnover.</title>
        <authorList>
            <person name="Gomez Luciano L.B."/>
            <person name="Jason Tsai I."/>
            <person name="Chuma I."/>
            <person name="Tosa Y."/>
            <person name="Chen Y.H."/>
            <person name="Li J.Y."/>
            <person name="Li M.Y."/>
            <person name="Jade Lu M.Y."/>
            <person name="Nakayashiki H."/>
            <person name="Li W.H."/>
        </authorList>
    </citation>
    <scope>NUCLEOTIDE SEQUENCE</scope>
    <source>
        <strain evidence="5">NI907</strain>
    </source>
</reference>
<dbReference type="SFLD" id="SFLDG01200">
    <property type="entry name" value="SUF1.1"/>
    <property type="match status" value="1"/>
</dbReference>
<dbReference type="Pfam" id="PF17172">
    <property type="entry name" value="GST_N_4"/>
    <property type="match status" value="1"/>
</dbReference>
<comment type="similarity">
    <text evidence="1">Belongs to the FAX family.</text>
</comment>
<sequence>MDSTPTDQLTLHRGFPADNKHVWSPFVVKVEARFRFADFKYRLASGGPLQAPKGKIPYVELADGATLGDSSLLIAELVRRGALPDLNADLGPEQRSHDLALRALLEEKLYFLNGWEKWTANYYVQRDHILWTLPWPVRNLVGLMAYRGQIATLKGQGTGRYSEEEINVLRGEILETVAALLEVSKAKRSDGAAHGPDAVFWALGGEQPTEADTTLFGFVAAIMVCASGPTARTMVRRHPVIIDYASRIHDKYFPDYEKWSNEN</sequence>
<dbReference type="GeneID" id="41967069"/>
<name>A0A6P8AQL3_PYRGI</name>
<dbReference type="InterPro" id="IPR050931">
    <property type="entry name" value="Mito_Protein_Transport_Metaxin"/>
</dbReference>
<dbReference type="SFLD" id="SFLDG01180">
    <property type="entry name" value="SUF1"/>
    <property type="match status" value="1"/>
</dbReference>
<dbReference type="SFLD" id="SFLDS00019">
    <property type="entry name" value="Glutathione_Transferase_(cytos"/>
    <property type="match status" value="1"/>
</dbReference>
<evidence type="ECO:0000256" key="1">
    <source>
        <dbReference type="ARBA" id="ARBA00006475"/>
    </source>
</evidence>
<accession>A0A6P8AQL3</accession>
<comment type="similarity">
    <text evidence="2">Belongs to the GST superfamily.</text>
</comment>
<dbReference type="KEGG" id="pgri:PgNI_12209"/>
<evidence type="ECO:0000313" key="5">
    <source>
        <dbReference type="RefSeq" id="XP_030977211.1"/>
    </source>
</evidence>
<proteinExistence type="inferred from homology"/>
<dbReference type="Proteomes" id="UP000515153">
    <property type="component" value="Unplaced"/>
</dbReference>
<dbReference type="InterPro" id="IPR026928">
    <property type="entry name" value="FAX/IsoI-like"/>
</dbReference>
<reference evidence="5" key="2">
    <citation type="submission" date="2019-10" db="EMBL/GenBank/DDBJ databases">
        <authorList>
            <consortium name="NCBI Genome Project"/>
        </authorList>
    </citation>
    <scope>NUCLEOTIDE SEQUENCE</scope>
    <source>
        <strain evidence="5">NI907</strain>
    </source>
</reference>
<dbReference type="PANTHER" id="PTHR12289:SF41">
    <property type="entry name" value="FAILED AXON CONNECTIONS-RELATED"/>
    <property type="match status" value="1"/>
</dbReference>
<gene>
    <name evidence="5" type="ORF">PgNI_12209</name>
</gene>